<keyword evidence="7" id="KW-1185">Reference proteome</keyword>
<feature type="domain" description="SD-repeat containing protein B" evidence="5">
    <location>
        <begin position="1813"/>
        <end position="1925"/>
    </location>
</feature>
<evidence type="ECO:0000256" key="1">
    <source>
        <dbReference type="ARBA" id="ARBA00004613"/>
    </source>
</evidence>
<dbReference type="KEGG" id="spib:G8759_32615"/>
<dbReference type="Proteomes" id="UP000501802">
    <property type="component" value="Chromosome"/>
</dbReference>
<evidence type="ECO:0000259" key="4">
    <source>
        <dbReference type="Pfam" id="PF01345"/>
    </source>
</evidence>
<dbReference type="RefSeq" id="WP_167217505.1">
    <property type="nucleotide sequence ID" value="NZ_CP050063.1"/>
</dbReference>
<keyword evidence="3" id="KW-0732">Signal</keyword>
<name>A0A6G9AXX5_9BACT</name>
<dbReference type="InterPro" id="IPR051417">
    <property type="entry name" value="SDr/BOS_complex"/>
</dbReference>
<comment type="subcellular location">
    <subcellularLocation>
        <location evidence="1">Secreted</location>
    </subcellularLocation>
</comment>
<dbReference type="InterPro" id="IPR013783">
    <property type="entry name" value="Ig-like_fold"/>
</dbReference>
<accession>A0A6G9AXX5</accession>
<gene>
    <name evidence="6" type="ORF">G8759_32615</name>
</gene>
<evidence type="ECO:0000256" key="3">
    <source>
        <dbReference type="ARBA" id="ARBA00022729"/>
    </source>
</evidence>
<dbReference type="InterPro" id="IPR033764">
    <property type="entry name" value="Sdr_B"/>
</dbReference>
<sequence length="2236" mass="226849">MSNFTLFIHQTQAGPLAGRPLPAATTGCSQRGGFKSVSIPARIGRTISWAFGLIFMLSQTAQAQTITGTVFRDFNGNGTFESAPASGTYTYGEPGVGGITVTGYPASGAPVSTTTSATGQYTLTGLAGAVRVEFTNLGTHTYDSFRGAGSATSVQFVVAPTTNVNFGINDPDDYWNSSGQPIPQFVIPCYINGSRTDPTGSTLPAIAQFGNDQNGFSITEEVVSPVASVGSVWGVGYQRARNRYFFSTILKRHSALGPKGMGGIYMADAIGSDYGITGSFTLQGVTPSNGGAVIDLGSVDRSGTTTVEDNFQASAPGSPNRDLDAYGKVGRAGYGDTDIDNTTQLLYTVNLNQRTLITVDVSGGTAVLNNASAATLGPLTKVYNILSLPGLPTAVNGQLRPWGLKIHQGRGYLGVVSDASTATEQSAIPHFPDLKAYVLSFDLNNIAAGLRTDLTLNMSYRDSTKISGIRWRAWPLVPPLSRPPQTFCQPVLSGIDFDPSTGDMNISFMDRFGHQVGRDNYAPVSGSSILQRFWGNAFGDVIHACYNESTGGWELEGFNSCPVNFTSNANQRLHIPTSISGKGEFFDDRSADFEPENGMGAIATIPGTGRMVSVHTDVIPSSSDFTDSDAINHIDSGGLLWYNLVDPDRGSWSQFATIYNSTSDLGTIGKANGLGDLEANLAPAPIQIGNRVWLDANNNGVQDPGELPLAGVTVTLKGPGLPVGGSTVTTNSLGEYYFSSGSGTPATGFAYNLTGLTGEGSYSLTFPTSVSTGTLSLSPKTNAATGTNADNIDTDPTAAGLVTFVLGQSGQNNFSFDAGFIPCSVSLTATPSACNTATNQYSVSGLVSLVSPVAGLLTITDGVVSSTVAVTTSTTAVSYTLTGLLSNASSHTVTASLAGCSSDSVTYTAPASCTIAPVCSITAVATPGLCATATNAYSATAVVRLTNPTPGVLTVTNGAQSLTFATTAVSSATFTATFNGLVSDGQSHTVTASLPGCSTTTATYTAPASCTLAPVCSITAVATPGLCATATNAYSATAVVTLINPTPGVLTVTNGAQSLTTTIASGLDSFSFTAVFNGLISDGQSHTVTTSLPGCSTTTATYTAPASCTIAPVCSITAVATPGLCATATNAYSATAVVRLTNPTPGVLTVTNGAQSLTFATTAVSSATFTAVFNGLISDGQSHTVTTSLPGCSTTTATYTAPASCTIAPVCSITAVATPGLCATATNAYSATAVVRLTNPTPGVLTVTNGAQSLTFATTAVSSATFTAVFNGLISDGQSHTVTTSLPGCSTTTATYTAPASCTIAPVCSITAVATPGLCATATNAYSATALVTLTNLTPGVLTVTNGAQSLTFATTAVSSATFTAVFNGLVSDGQSHTVTASLPGCSTTTATYTAPASCTLAPVCSITAVATPGLCATATNAYSATALVTLTNLTPGVLTVTNGAQSLTFVTTAVSSATFTAVFNGLVSDGQSQTVTASLPGCSTTTATYTAPASCTIAPPCSITAVATPGLCATATNAYSATALVTLTNLTPGVLTVTNGAQSLTFATTAVSSATFTAVFNGLVSDGQSQTVTASLPGCSTTTATYTAPASCTIAPVCSITAVATPGLCATATNAYSATALVTLINPTPGVLTVTNGAQSLTFVTTAVSSATFTATFNGLVSDGQSHTLTASLPGCSTTTTYTAPESCSLTPTAGLGDFVWSDTNKDGIQDAGESGMPGVVATLFINGVSSGTTLTNATGFYSFTGLTPGSSLSYSVGFTAPNGYTATLANVGDDTKDSDADLITGKTQAITLTAGEFNPTLDAGFVTAQAGLGDFVWSDTNKNGSQDAGEAPIPNVVATLFINGVSSATTLTNATGFYSFTGLTPGSSLSYSVGFTAPNGYTATVQNLGSDDTKDSDANPATGRTQAITLTAGEFNPTLDAGFYATSPELRVDKRVDKLKASVGDVLSFSVVLSNIGSVAATNVLVSDSASTGLSYVLNSATVPVGTTFTQGTPTSLWTVASLNPGQSLTLTFQAKADTSGILRNRAVIPGDTATVCTTIPVKVCAGETYTFRLTAPAGRSIYQWFKDGILIQGQTTNVLNVTTPGSFSLSTDNTVGSCTDFSCCPFIVEEDPSPAFQALATPVTCIKGVAQANGQINLSGFNSTHTYQYSAGSSFNSAASLSGTPKVIPVDGLIVNNLPNPVSDAFYTVRVYNTAGCFADVTVALRPTVCDCPTQSCTPLIISRTKKAKRIGE</sequence>
<evidence type="ECO:0000256" key="2">
    <source>
        <dbReference type="ARBA" id="ARBA00022525"/>
    </source>
</evidence>
<dbReference type="Pfam" id="PF17210">
    <property type="entry name" value="SdrD_B"/>
    <property type="match status" value="3"/>
</dbReference>
<dbReference type="PANTHER" id="PTHR23303:SF15">
    <property type="entry name" value="COLOSSIN-A"/>
    <property type="match status" value="1"/>
</dbReference>
<dbReference type="EMBL" id="CP050063">
    <property type="protein sequence ID" value="QIP17043.1"/>
    <property type="molecule type" value="Genomic_DNA"/>
</dbReference>
<feature type="domain" description="SD-repeat containing protein B" evidence="5">
    <location>
        <begin position="687"/>
        <end position="820"/>
    </location>
</feature>
<keyword evidence="2" id="KW-0964">Secreted</keyword>
<feature type="domain" description="DUF11" evidence="4">
    <location>
        <begin position="1932"/>
        <end position="2033"/>
    </location>
</feature>
<dbReference type="Gene3D" id="2.60.40.10">
    <property type="entry name" value="Immunoglobulins"/>
    <property type="match status" value="4"/>
</dbReference>
<dbReference type="Pfam" id="PF01345">
    <property type="entry name" value="DUF11"/>
    <property type="match status" value="1"/>
</dbReference>
<protein>
    <submittedName>
        <fullName evidence="6">DUF11 domain-containing protein</fullName>
    </submittedName>
</protein>
<dbReference type="InterPro" id="IPR001434">
    <property type="entry name" value="OmcB-like_DUF11"/>
</dbReference>
<evidence type="ECO:0000313" key="7">
    <source>
        <dbReference type="Proteomes" id="UP000501802"/>
    </source>
</evidence>
<reference evidence="6 7" key="1">
    <citation type="submission" date="2020-03" db="EMBL/GenBank/DDBJ databases">
        <authorList>
            <person name="Kim M.K."/>
        </authorList>
    </citation>
    <scope>NUCLEOTIDE SEQUENCE [LARGE SCALE GENOMIC DNA]</scope>
    <source>
        <strain evidence="6 7">BT328</strain>
    </source>
</reference>
<evidence type="ECO:0000313" key="6">
    <source>
        <dbReference type="EMBL" id="QIP17043.1"/>
    </source>
</evidence>
<proteinExistence type="predicted"/>
<evidence type="ECO:0000259" key="5">
    <source>
        <dbReference type="Pfam" id="PF17210"/>
    </source>
</evidence>
<dbReference type="InterPro" id="IPR047589">
    <property type="entry name" value="DUF11_rpt"/>
</dbReference>
<feature type="domain" description="SD-repeat containing protein B" evidence="5">
    <location>
        <begin position="1696"/>
        <end position="1807"/>
    </location>
</feature>
<dbReference type="NCBIfam" id="TIGR01451">
    <property type="entry name" value="B_ant_repeat"/>
    <property type="match status" value="1"/>
</dbReference>
<dbReference type="SUPFAM" id="SSF117074">
    <property type="entry name" value="Hypothetical protein PA1324"/>
    <property type="match status" value="4"/>
</dbReference>
<organism evidence="6 7">
    <name type="scientific">Spirosoma aureum</name>
    <dbReference type="NCBI Taxonomy" id="2692134"/>
    <lineage>
        <taxon>Bacteria</taxon>
        <taxon>Pseudomonadati</taxon>
        <taxon>Bacteroidota</taxon>
        <taxon>Cytophagia</taxon>
        <taxon>Cytophagales</taxon>
        <taxon>Cytophagaceae</taxon>
        <taxon>Spirosoma</taxon>
    </lineage>
</organism>
<dbReference type="PANTHER" id="PTHR23303">
    <property type="entry name" value="CARBOXYPEPTIDASE REGULATORY REGION-CONTAINING"/>
    <property type="match status" value="1"/>
</dbReference>
<dbReference type="GO" id="GO:0005576">
    <property type="term" value="C:extracellular region"/>
    <property type="evidence" value="ECO:0007669"/>
    <property type="project" value="UniProtKB-SubCell"/>
</dbReference>